<keyword evidence="4" id="KW-0997">Cell inner membrane</keyword>
<dbReference type="Proteomes" id="UP000240509">
    <property type="component" value="Unassembled WGS sequence"/>
</dbReference>
<dbReference type="RefSeq" id="WP_107584616.1">
    <property type="nucleotide sequence ID" value="NZ_PZJJ01000009.1"/>
</dbReference>
<reference evidence="10 11" key="1">
    <citation type="submission" date="2018-03" db="EMBL/GenBank/DDBJ databases">
        <title>Alkalicoccus saliphilus sp. nov., isolated from a mineral pool.</title>
        <authorList>
            <person name="Zhao B."/>
        </authorList>
    </citation>
    <scope>NUCLEOTIDE SEQUENCE [LARGE SCALE GENOMIC DNA]</scope>
    <source>
        <strain evidence="10 11">6AG</strain>
    </source>
</reference>
<evidence type="ECO:0000256" key="3">
    <source>
        <dbReference type="ARBA" id="ARBA00022475"/>
    </source>
</evidence>
<keyword evidence="11" id="KW-1185">Reference proteome</keyword>
<feature type="domain" description="ABC transmembrane type-1" evidence="9">
    <location>
        <begin position="97"/>
        <end position="302"/>
    </location>
</feature>
<organism evidence="10 11">
    <name type="scientific">Alkalicoccus saliphilus</name>
    <dbReference type="NCBI Taxonomy" id="200989"/>
    <lineage>
        <taxon>Bacteria</taxon>
        <taxon>Bacillati</taxon>
        <taxon>Bacillota</taxon>
        <taxon>Bacilli</taxon>
        <taxon>Bacillales</taxon>
        <taxon>Bacillaceae</taxon>
        <taxon>Alkalicoccus</taxon>
    </lineage>
</organism>
<feature type="transmembrane region" description="Helical" evidence="8">
    <location>
        <begin position="333"/>
        <end position="357"/>
    </location>
</feature>
<dbReference type="SUPFAM" id="SSF161098">
    <property type="entry name" value="MetI-like"/>
    <property type="match status" value="2"/>
</dbReference>
<gene>
    <name evidence="10" type="ORF">C6Y45_07510</name>
</gene>
<protein>
    <submittedName>
        <fullName evidence="10">Iron ABC transporter permease</fullName>
    </submittedName>
</protein>
<keyword evidence="3" id="KW-1003">Cell membrane</keyword>
<keyword evidence="7 8" id="KW-0472">Membrane</keyword>
<feature type="transmembrane region" description="Helical" evidence="8">
    <location>
        <begin position="494"/>
        <end position="521"/>
    </location>
</feature>
<dbReference type="GO" id="GO:0005886">
    <property type="term" value="C:plasma membrane"/>
    <property type="evidence" value="ECO:0007669"/>
    <property type="project" value="UniProtKB-SubCell"/>
</dbReference>
<dbReference type="PANTHER" id="PTHR43357:SF3">
    <property type="entry name" value="FE(3+)-TRANSPORT SYSTEM PERMEASE PROTEIN FBPB 2"/>
    <property type="match status" value="1"/>
</dbReference>
<feature type="transmembrane region" description="Helical" evidence="8">
    <location>
        <begin position="133"/>
        <end position="158"/>
    </location>
</feature>
<evidence type="ECO:0000256" key="4">
    <source>
        <dbReference type="ARBA" id="ARBA00022519"/>
    </source>
</evidence>
<dbReference type="PANTHER" id="PTHR43357">
    <property type="entry name" value="INNER MEMBRANE ABC TRANSPORTER PERMEASE PROTEIN YDCV"/>
    <property type="match status" value="1"/>
</dbReference>
<dbReference type="AlphaFoldDB" id="A0A2T4U743"/>
<comment type="caution">
    <text evidence="10">The sequence shown here is derived from an EMBL/GenBank/DDBJ whole genome shotgun (WGS) entry which is preliminary data.</text>
</comment>
<evidence type="ECO:0000256" key="7">
    <source>
        <dbReference type="ARBA" id="ARBA00023136"/>
    </source>
</evidence>
<dbReference type="PROSITE" id="PS50928">
    <property type="entry name" value="ABC_TM1"/>
    <property type="match status" value="2"/>
</dbReference>
<feature type="transmembrane region" description="Helical" evidence="8">
    <location>
        <begin position="418"/>
        <end position="438"/>
    </location>
</feature>
<accession>A0A2T4U743</accession>
<evidence type="ECO:0000256" key="6">
    <source>
        <dbReference type="ARBA" id="ARBA00022989"/>
    </source>
</evidence>
<dbReference type="EMBL" id="PZJJ01000009">
    <property type="protein sequence ID" value="PTL39229.1"/>
    <property type="molecule type" value="Genomic_DNA"/>
</dbReference>
<dbReference type="InterPro" id="IPR035906">
    <property type="entry name" value="MetI-like_sf"/>
</dbReference>
<dbReference type="InterPro" id="IPR000515">
    <property type="entry name" value="MetI-like"/>
</dbReference>
<name>A0A2T4U743_9BACI</name>
<feature type="transmembrane region" description="Helical" evidence="8">
    <location>
        <begin position="225"/>
        <end position="246"/>
    </location>
</feature>
<dbReference type="CDD" id="cd06261">
    <property type="entry name" value="TM_PBP2"/>
    <property type="match status" value="2"/>
</dbReference>
<feature type="domain" description="ABC transmembrane type-1" evidence="9">
    <location>
        <begin position="385"/>
        <end position="572"/>
    </location>
</feature>
<comment type="similarity">
    <text evidence="8">Belongs to the binding-protein-dependent transport system permease family.</text>
</comment>
<evidence type="ECO:0000256" key="1">
    <source>
        <dbReference type="ARBA" id="ARBA00004429"/>
    </source>
</evidence>
<feature type="transmembrane region" description="Helical" evidence="8">
    <location>
        <begin position="389"/>
        <end position="411"/>
    </location>
</feature>
<evidence type="ECO:0000256" key="2">
    <source>
        <dbReference type="ARBA" id="ARBA00022448"/>
    </source>
</evidence>
<proteinExistence type="inferred from homology"/>
<evidence type="ECO:0000256" key="5">
    <source>
        <dbReference type="ARBA" id="ARBA00022692"/>
    </source>
</evidence>
<feature type="transmembrane region" description="Helical" evidence="8">
    <location>
        <begin position="178"/>
        <end position="204"/>
    </location>
</feature>
<keyword evidence="6 8" id="KW-1133">Transmembrane helix</keyword>
<dbReference type="Pfam" id="PF00528">
    <property type="entry name" value="BPD_transp_1"/>
    <property type="match status" value="2"/>
</dbReference>
<feature type="transmembrane region" description="Helical" evidence="8">
    <location>
        <begin position="31"/>
        <end position="53"/>
    </location>
</feature>
<feature type="transmembrane region" description="Helical" evidence="8">
    <location>
        <begin position="551"/>
        <end position="572"/>
    </location>
</feature>
<evidence type="ECO:0000259" key="9">
    <source>
        <dbReference type="PROSITE" id="PS50928"/>
    </source>
</evidence>
<comment type="subcellular location">
    <subcellularLocation>
        <location evidence="1">Cell inner membrane</location>
        <topology evidence="1">Multi-pass membrane protein</topology>
    </subcellularLocation>
    <subcellularLocation>
        <location evidence="8">Cell membrane</location>
        <topology evidence="8">Multi-pass membrane protein</topology>
    </subcellularLocation>
</comment>
<evidence type="ECO:0000256" key="8">
    <source>
        <dbReference type="RuleBase" id="RU363032"/>
    </source>
</evidence>
<evidence type="ECO:0000313" key="10">
    <source>
        <dbReference type="EMBL" id="PTL39229.1"/>
    </source>
</evidence>
<dbReference type="GO" id="GO:0055085">
    <property type="term" value="P:transmembrane transport"/>
    <property type="evidence" value="ECO:0007669"/>
    <property type="project" value="InterPro"/>
</dbReference>
<feature type="transmembrane region" description="Helical" evidence="8">
    <location>
        <begin position="101"/>
        <end position="121"/>
    </location>
</feature>
<dbReference type="OrthoDB" id="57323at2"/>
<keyword evidence="2 8" id="KW-0813">Transport</keyword>
<keyword evidence="5 8" id="KW-0812">Transmembrane</keyword>
<feature type="transmembrane region" description="Helical" evidence="8">
    <location>
        <begin position="444"/>
        <end position="461"/>
    </location>
</feature>
<feature type="transmembrane region" description="Helical" evidence="8">
    <location>
        <begin position="278"/>
        <end position="301"/>
    </location>
</feature>
<evidence type="ECO:0000313" key="11">
    <source>
        <dbReference type="Proteomes" id="UP000240509"/>
    </source>
</evidence>
<sequence>MSSVNQDKQPKKDTKFRGWLRTIDSLKVMKWVVYLFFFLFLVLPLVSVFLVSFTGQPVNLLGSLVNPDIMATNIERLSNASFEHYSLLLGGTYFSALQNSLALAIGVSILVILMCIPLAYAFARTTMPYKKTLAALCTIPLIVPTFISAAGFIIMFGRTGWVNTMYQSLGFDGVLIDAYSMTSIVLIQVFFFFPFALWPMVAAFKIADISLEEASNNMGAKNWSTMVFITFPLAIPGIISAALLIFTVSFSDFGTPIILAPDGLNLIVVEAYREISGFFNWAGASILTIVMVAVAAIFFWLQRYVTKNMDYGTLSGKPKGTKLNDSKIVTRSLLVFTILVLVLPMSAIFSVLLQSFATTWGTGLLPRGFTMDHYATVFTRSGDNILNSILLAGGALIISVIVATLVSYFVVRENTSKLDFMSSIPLIVPGIALGIAYIQTFNTAPLQLTGTAFLLIVAYAVRRMPYMIRSTMGTMMAIKSDIEEAAVNLGASKLVAIITVVGPLMLPGIAAGSILVFVTVIKETSITVLMAPSDWAPMSLMVFQNLLRGEVYTASAMAMLIIVLVIILQTAANKITKNSLY</sequence>
<dbReference type="Gene3D" id="1.10.3720.10">
    <property type="entry name" value="MetI-like"/>
    <property type="match status" value="2"/>
</dbReference>